<reference evidence="2 3" key="1">
    <citation type="journal article" date="2013" name="BMC Genomics">
        <title>The miniature genome of a carnivorous plant Genlisea aurea contains a low number of genes and short non-coding sequences.</title>
        <authorList>
            <person name="Leushkin E.V."/>
            <person name="Sutormin R.A."/>
            <person name="Nabieva E.R."/>
            <person name="Penin A.A."/>
            <person name="Kondrashov A.S."/>
            <person name="Logacheva M.D."/>
        </authorList>
    </citation>
    <scope>NUCLEOTIDE SEQUENCE [LARGE SCALE GENOMIC DNA]</scope>
</reference>
<proteinExistence type="predicted"/>
<protein>
    <submittedName>
        <fullName evidence="2">Uncharacterized protein</fullName>
    </submittedName>
</protein>
<dbReference type="Proteomes" id="UP000015453">
    <property type="component" value="Unassembled WGS sequence"/>
</dbReference>
<keyword evidence="3" id="KW-1185">Reference proteome</keyword>
<feature type="region of interest" description="Disordered" evidence="1">
    <location>
        <begin position="21"/>
        <end position="55"/>
    </location>
</feature>
<name>S8CKH9_9LAMI</name>
<sequence>MKLQNPEDCVVKAIDDIASLNRESSMEGMNSDELSNEGYGFGATGSSSSSSSSSSISKNELELGFLAKARLGSARLQP</sequence>
<organism evidence="2 3">
    <name type="scientific">Genlisea aurea</name>
    <dbReference type="NCBI Taxonomy" id="192259"/>
    <lineage>
        <taxon>Eukaryota</taxon>
        <taxon>Viridiplantae</taxon>
        <taxon>Streptophyta</taxon>
        <taxon>Embryophyta</taxon>
        <taxon>Tracheophyta</taxon>
        <taxon>Spermatophyta</taxon>
        <taxon>Magnoliopsida</taxon>
        <taxon>eudicotyledons</taxon>
        <taxon>Gunneridae</taxon>
        <taxon>Pentapetalae</taxon>
        <taxon>asterids</taxon>
        <taxon>lamiids</taxon>
        <taxon>Lamiales</taxon>
        <taxon>Lentibulariaceae</taxon>
        <taxon>Genlisea</taxon>
    </lineage>
</organism>
<accession>S8CKH9</accession>
<evidence type="ECO:0000313" key="3">
    <source>
        <dbReference type="Proteomes" id="UP000015453"/>
    </source>
</evidence>
<evidence type="ECO:0000313" key="2">
    <source>
        <dbReference type="EMBL" id="EPS67699.1"/>
    </source>
</evidence>
<evidence type="ECO:0000256" key="1">
    <source>
        <dbReference type="SAM" id="MobiDB-lite"/>
    </source>
</evidence>
<gene>
    <name evidence="2" type="ORF">M569_07075</name>
</gene>
<comment type="caution">
    <text evidence="2">The sequence shown here is derived from an EMBL/GenBank/DDBJ whole genome shotgun (WGS) entry which is preliminary data.</text>
</comment>
<dbReference type="EMBL" id="AUSU01002969">
    <property type="protein sequence ID" value="EPS67699.1"/>
    <property type="molecule type" value="Genomic_DNA"/>
</dbReference>
<feature type="compositionally biased region" description="Low complexity" evidence="1">
    <location>
        <begin position="46"/>
        <end position="55"/>
    </location>
</feature>
<dbReference type="AlphaFoldDB" id="S8CKH9"/>